<feature type="transmembrane region" description="Helical" evidence="6">
    <location>
        <begin position="209"/>
        <end position="230"/>
    </location>
</feature>
<organism evidence="8 9">
    <name type="scientific">Trinickia caryophylli</name>
    <name type="common">Paraburkholderia caryophylli</name>
    <dbReference type="NCBI Taxonomy" id="28094"/>
    <lineage>
        <taxon>Bacteria</taxon>
        <taxon>Pseudomonadati</taxon>
        <taxon>Pseudomonadota</taxon>
        <taxon>Betaproteobacteria</taxon>
        <taxon>Burkholderiales</taxon>
        <taxon>Burkholderiaceae</taxon>
        <taxon>Trinickia</taxon>
    </lineage>
</organism>
<dbReference type="GeneID" id="95550026"/>
<evidence type="ECO:0000256" key="5">
    <source>
        <dbReference type="ARBA" id="ARBA00023136"/>
    </source>
</evidence>
<dbReference type="OrthoDB" id="9809509at2"/>
<gene>
    <name evidence="8" type="ORF">SAMN06295900_11713</name>
</gene>
<accession>A0A1X7GPE0</accession>
<dbReference type="EMBL" id="FXAH01000017">
    <property type="protein sequence ID" value="SMF72536.1"/>
    <property type="molecule type" value="Genomic_DNA"/>
</dbReference>
<evidence type="ECO:0000256" key="4">
    <source>
        <dbReference type="ARBA" id="ARBA00022989"/>
    </source>
</evidence>
<feature type="transmembrane region" description="Helical" evidence="6">
    <location>
        <begin position="38"/>
        <end position="58"/>
    </location>
</feature>
<feature type="transmembrane region" description="Helical" evidence="6">
    <location>
        <begin position="121"/>
        <end position="140"/>
    </location>
</feature>
<feature type="transmembrane region" description="Helical" evidence="6">
    <location>
        <begin position="96"/>
        <end position="114"/>
    </location>
</feature>
<evidence type="ECO:0000313" key="8">
    <source>
        <dbReference type="EMBL" id="SMF72536.1"/>
    </source>
</evidence>
<evidence type="ECO:0000313" key="9">
    <source>
        <dbReference type="Proteomes" id="UP000192911"/>
    </source>
</evidence>
<name>A0A1X7GPE0_TRICW</name>
<keyword evidence="9" id="KW-1185">Reference proteome</keyword>
<evidence type="ECO:0000256" key="2">
    <source>
        <dbReference type="ARBA" id="ARBA00007362"/>
    </source>
</evidence>
<protein>
    <submittedName>
        <fullName evidence="8">Threonine/homoserine efflux transporter RhtA</fullName>
    </submittedName>
</protein>
<feature type="transmembrane region" description="Helical" evidence="6">
    <location>
        <begin position="152"/>
        <end position="168"/>
    </location>
</feature>
<keyword evidence="4 6" id="KW-1133">Transmembrane helix</keyword>
<dbReference type="Pfam" id="PF00892">
    <property type="entry name" value="EamA"/>
    <property type="match status" value="2"/>
</dbReference>
<dbReference type="PANTHER" id="PTHR32322:SF2">
    <property type="entry name" value="EAMA DOMAIN-CONTAINING PROTEIN"/>
    <property type="match status" value="1"/>
</dbReference>
<dbReference type="InterPro" id="IPR000620">
    <property type="entry name" value="EamA_dom"/>
</dbReference>
<feature type="transmembrane region" description="Helical" evidence="6">
    <location>
        <begin position="180"/>
        <end position="197"/>
    </location>
</feature>
<sequence>MASIRAAFAAYGATALFVLLWSSGAIFAELGVQHASAAAFLLLRFALASLVLAVVGAARGRWLPARGTRLQVAGAGALLTGGYSICYFLALERGLTPGIAAVILGAQPILTLLATERRFSVQRIAGLIVALAGLAAIVLFDDRTLHSTADGMTFALLALVCMTVGAIAQKRIKQGPVDVLPLQNFVGFALCALFAPFEPWAVAFDMPFLVSLFWLAIVISIAAQLLFFVLVRRGNLVNVTSLFYLVPVVTALMDYVFLGNALRPKDVAGMAAILLGLALVSMVGPQARGRGEMGVDRPRA</sequence>
<evidence type="ECO:0000259" key="7">
    <source>
        <dbReference type="Pfam" id="PF00892"/>
    </source>
</evidence>
<dbReference type="SUPFAM" id="SSF103481">
    <property type="entry name" value="Multidrug resistance efflux transporter EmrE"/>
    <property type="match status" value="2"/>
</dbReference>
<dbReference type="STRING" id="28094.SAMN06295900_11713"/>
<feature type="transmembrane region" description="Helical" evidence="6">
    <location>
        <begin position="267"/>
        <end position="284"/>
    </location>
</feature>
<keyword evidence="3 6" id="KW-0812">Transmembrane</keyword>
<keyword evidence="5 6" id="KW-0472">Membrane</keyword>
<feature type="domain" description="EamA" evidence="7">
    <location>
        <begin position="15"/>
        <end position="138"/>
    </location>
</feature>
<dbReference type="AlphaFoldDB" id="A0A1X7GPE0"/>
<dbReference type="RefSeq" id="WP_085229929.1">
    <property type="nucleotide sequence ID" value="NZ_BSQD01000015.1"/>
</dbReference>
<dbReference type="GO" id="GO:0016020">
    <property type="term" value="C:membrane"/>
    <property type="evidence" value="ECO:0007669"/>
    <property type="project" value="UniProtKB-SubCell"/>
</dbReference>
<feature type="transmembrane region" description="Helical" evidence="6">
    <location>
        <begin position="70"/>
        <end position="90"/>
    </location>
</feature>
<dbReference type="PANTHER" id="PTHR32322">
    <property type="entry name" value="INNER MEMBRANE TRANSPORTER"/>
    <property type="match status" value="1"/>
</dbReference>
<evidence type="ECO:0000256" key="6">
    <source>
        <dbReference type="SAM" id="Phobius"/>
    </source>
</evidence>
<evidence type="ECO:0000256" key="1">
    <source>
        <dbReference type="ARBA" id="ARBA00004141"/>
    </source>
</evidence>
<proteinExistence type="inferred from homology"/>
<dbReference type="Proteomes" id="UP000192911">
    <property type="component" value="Unassembled WGS sequence"/>
</dbReference>
<dbReference type="InterPro" id="IPR050638">
    <property type="entry name" value="AA-Vitamin_Transporters"/>
</dbReference>
<reference evidence="9" key="1">
    <citation type="submission" date="2017-04" db="EMBL/GenBank/DDBJ databases">
        <authorList>
            <person name="Varghese N."/>
            <person name="Submissions S."/>
        </authorList>
    </citation>
    <scope>NUCLEOTIDE SEQUENCE [LARGE SCALE GENOMIC DNA]</scope>
    <source>
        <strain evidence="9">Ballard 720</strain>
    </source>
</reference>
<comment type="similarity">
    <text evidence="2">Belongs to the EamA transporter family.</text>
</comment>
<feature type="domain" description="EamA" evidence="7">
    <location>
        <begin position="151"/>
        <end position="281"/>
    </location>
</feature>
<dbReference type="InterPro" id="IPR037185">
    <property type="entry name" value="EmrE-like"/>
</dbReference>
<comment type="subcellular location">
    <subcellularLocation>
        <location evidence="1">Membrane</location>
        <topology evidence="1">Multi-pass membrane protein</topology>
    </subcellularLocation>
</comment>
<feature type="transmembrane region" description="Helical" evidence="6">
    <location>
        <begin position="242"/>
        <end position="261"/>
    </location>
</feature>
<evidence type="ECO:0000256" key="3">
    <source>
        <dbReference type="ARBA" id="ARBA00022692"/>
    </source>
</evidence>